<dbReference type="Pfam" id="PF10294">
    <property type="entry name" value="Methyltransf_16"/>
    <property type="match status" value="1"/>
</dbReference>
<dbReference type="OrthoDB" id="275715at2759"/>
<dbReference type="PANTHER" id="PTHR14614:SF130">
    <property type="entry name" value="PROTEIN-LYSINE N-METHYLTRANSFERASE EEF2KMT"/>
    <property type="match status" value="1"/>
</dbReference>
<reference evidence="2 3" key="2">
    <citation type="submission" date="2018-11" db="EMBL/GenBank/DDBJ databases">
        <authorList>
            <consortium name="Pathogen Informatics"/>
        </authorList>
    </citation>
    <scope>NUCLEOTIDE SEQUENCE [LARGE SCALE GENOMIC DNA]</scope>
</reference>
<dbReference type="InterPro" id="IPR029063">
    <property type="entry name" value="SAM-dependent_MTases_sf"/>
</dbReference>
<evidence type="ECO:0000313" key="3">
    <source>
        <dbReference type="Proteomes" id="UP000267096"/>
    </source>
</evidence>
<dbReference type="EMBL" id="UYRR01031122">
    <property type="protein sequence ID" value="VDK46256.1"/>
    <property type="molecule type" value="Genomic_DNA"/>
</dbReference>
<dbReference type="InterPro" id="IPR019410">
    <property type="entry name" value="Methyltransf_16"/>
</dbReference>
<gene>
    <name evidence="2" type="ORF">ASIM_LOCUS11964</name>
</gene>
<protein>
    <submittedName>
        <fullName evidence="4">Complex1_LYR_dom domain-containing protein</fullName>
    </submittedName>
</protein>
<dbReference type="SUPFAM" id="SSF53335">
    <property type="entry name" value="S-adenosyl-L-methionine-dependent methyltransferases"/>
    <property type="match status" value="1"/>
</dbReference>
<evidence type="ECO:0000259" key="1">
    <source>
        <dbReference type="Pfam" id="PF05347"/>
    </source>
</evidence>
<evidence type="ECO:0000313" key="4">
    <source>
        <dbReference type="WBParaSite" id="ASIM_0001249801-mRNA-1"/>
    </source>
</evidence>
<dbReference type="Pfam" id="PF05347">
    <property type="entry name" value="Complex1_LYR"/>
    <property type="match status" value="1"/>
</dbReference>
<name>A0A0M3JW55_ANISI</name>
<feature type="domain" description="Complex 1 LYR protein" evidence="1">
    <location>
        <begin position="10"/>
        <end position="65"/>
    </location>
</feature>
<evidence type="ECO:0000313" key="2">
    <source>
        <dbReference type="EMBL" id="VDK46256.1"/>
    </source>
</evidence>
<dbReference type="Proteomes" id="UP000267096">
    <property type="component" value="Unassembled WGS sequence"/>
</dbReference>
<dbReference type="CDD" id="cd20261">
    <property type="entry name" value="Complex1_LYR_LYRM1"/>
    <property type="match status" value="1"/>
</dbReference>
<dbReference type="InterPro" id="IPR045294">
    <property type="entry name" value="Complex1_LYR_LYRM1"/>
</dbReference>
<accession>A0A0M3JW55</accession>
<dbReference type="Gene3D" id="3.40.50.150">
    <property type="entry name" value="Vaccinia Virus protein VP39"/>
    <property type="match status" value="1"/>
</dbReference>
<sequence length="454" mass="51076">MSAGANKSINLYRQILRLARNWKALNPEHTAAEREAIRKEAREQFRAHAKETDPKTIADLHREAEARIVSAEHYGIPYKRPEYLPPNTSYGRMLNSKEDSLEGEIYRNLNLNEFPYALNSFDQSPLSFTAVRLLRSIVHSLDLEVNNFVRQYFACVSISKDSLAEVIRYCEDALEGKRLIQNVLASEIWIRFPEKRNSHSKILKELVSSVCIIVEFHSDSTKFLLFFSFYLSIVESASLMSSEVCDGLYEAVTRSMDTSADYGHRLYLSGSGKRFIVLKEKNEQLSLGTTGLSCWQASCDLAHYLLGVGSSYLQGRNVLELGAGCGFCGIALAASAMPRSVTLTDCNAHVLTLLRQNVENNFSEESKQQVKINVCHFDWTSSKASDLPTRPDLIVASGKNFGIAESNGLKVDEKFIFSNGAFRFNDGRRIIEPSLFPFVSTINCPTTFHWISSK</sequence>
<dbReference type="InterPro" id="IPR008011">
    <property type="entry name" value="Complex1_LYR_dom"/>
</dbReference>
<dbReference type="AlphaFoldDB" id="A0A0M3JW55"/>
<dbReference type="CDD" id="cd02440">
    <property type="entry name" value="AdoMet_MTases"/>
    <property type="match status" value="1"/>
</dbReference>
<dbReference type="WBParaSite" id="ASIM_0001249801-mRNA-1">
    <property type="protein sequence ID" value="ASIM_0001249801-mRNA-1"/>
    <property type="gene ID" value="ASIM_0001249801"/>
</dbReference>
<organism evidence="4">
    <name type="scientific">Anisakis simplex</name>
    <name type="common">Herring worm</name>
    <dbReference type="NCBI Taxonomy" id="6269"/>
    <lineage>
        <taxon>Eukaryota</taxon>
        <taxon>Metazoa</taxon>
        <taxon>Ecdysozoa</taxon>
        <taxon>Nematoda</taxon>
        <taxon>Chromadorea</taxon>
        <taxon>Rhabditida</taxon>
        <taxon>Spirurina</taxon>
        <taxon>Ascaridomorpha</taxon>
        <taxon>Ascaridoidea</taxon>
        <taxon>Anisakidae</taxon>
        <taxon>Anisakis</taxon>
        <taxon>Anisakis simplex complex</taxon>
    </lineage>
</organism>
<dbReference type="PANTHER" id="PTHR14614">
    <property type="entry name" value="HEPATOCELLULAR CARCINOMA-ASSOCIATED ANTIGEN"/>
    <property type="match status" value="1"/>
</dbReference>
<dbReference type="GO" id="GO:0032991">
    <property type="term" value="C:protein-containing complex"/>
    <property type="evidence" value="ECO:0007669"/>
    <property type="project" value="TreeGrafter"/>
</dbReference>
<reference evidence="4" key="1">
    <citation type="submission" date="2017-02" db="UniProtKB">
        <authorList>
            <consortium name="WormBaseParasite"/>
        </authorList>
    </citation>
    <scope>IDENTIFICATION</scope>
</reference>
<proteinExistence type="predicted"/>
<keyword evidence="3" id="KW-1185">Reference proteome</keyword>